<feature type="compositionally biased region" description="Basic residues" evidence="1">
    <location>
        <begin position="1"/>
        <end position="13"/>
    </location>
</feature>
<gene>
    <name evidence="2" type="ORF">MQC88_01265</name>
</gene>
<dbReference type="EMBL" id="JALGCL010000001">
    <property type="protein sequence ID" value="MCJ0824601.1"/>
    <property type="molecule type" value="Genomic_DNA"/>
</dbReference>
<organism evidence="2 3">
    <name type="scientific">Cognatiluteimonas sedimenti</name>
    <dbReference type="NCBI Taxonomy" id="2927791"/>
    <lineage>
        <taxon>Bacteria</taxon>
        <taxon>Pseudomonadati</taxon>
        <taxon>Pseudomonadota</taxon>
        <taxon>Gammaproteobacteria</taxon>
        <taxon>Lysobacterales</taxon>
        <taxon>Lysobacteraceae</taxon>
        <taxon>Cognatiluteimonas</taxon>
    </lineage>
</organism>
<feature type="compositionally biased region" description="Basic and acidic residues" evidence="1">
    <location>
        <begin position="93"/>
        <end position="107"/>
    </location>
</feature>
<name>A0ABT0A0U8_9GAMM</name>
<proteinExistence type="predicted"/>
<comment type="caution">
    <text evidence="2">The sequence shown here is derived from an EMBL/GenBank/DDBJ whole genome shotgun (WGS) entry which is preliminary data.</text>
</comment>
<feature type="compositionally biased region" description="Basic and acidic residues" evidence="1">
    <location>
        <begin position="116"/>
        <end position="128"/>
    </location>
</feature>
<feature type="compositionally biased region" description="Low complexity" evidence="1">
    <location>
        <begin position="14"/>
        <end position="42"/>
    </location>
</feature>
<accession>A0ABT0A0U8</accession>
<feature type="compositionally biased region" description="Basic and acidic residues" evidence="1">
    <location>
        <begin position="57"/>
        <end position="68"/>
    </location>
</feature>
<evidence type="ECO:0000313" key="2">
    <source>
        <dbReference type="EMBL" id="MCJ0824601.1"/>
    </source>
</evidence>
<evidence type="ECO:0000313" key="3">
    <source>
        <dbReference type="Proteomes" id="UP001165423"/>
    </source>
</evidence>
<keyword evidence="3" id="KW-1185">Reference proteome</keyword>
<reference evidence="2 3" key="1">
    <citation type="submission" date="2022-03" db="EMBL/GenBank/DDBJ databases">
        <title>Luteimonas soily sp. nov., a novel bacterium isolated from the soil.</title>
        <authorList>
            <person name="Zhang X."/>
        </authorList>
    </citation>
    <scope>NUCLEOTIDE SEQUENCE [LARGE SCALE GENOMIC DNA]</scope>
    <source>
        <strain evidence="2 3">50</strain>
    </source>
</reference>
<dbReference type="RefSeq" id="WP_243318492.1">
    <property type="nucleotide sequence ID" value="NZ_JALGCL010000001.1"/>
</dbReference>
<evidence type="ECO:0000256" key="1">
    <source>
        <dbReference type="SAM" id="MobiDB-lite"/>
    </source>
</evidence>
<dbReference type="Proteomes" id="UP001165423">
    <property type="component" value="Unassembled WGS sequence"/>
</dbReference>
<sequence length="128" mass="13779">MPARKAPARKAPAKKTVAAKTPPQPPAARSAGKSSGSKTTAAPRKITPKQALANTRKLLEAKQAHDRQPPAWQALDRQPDQLPHAAGFQSAEAQDRAGELHAGESRMEAIQGAISTRDRHDQGKRDQR</sequence>
<feature type="region of interest" description="Disordered" evidence="1">
    <location>
        <begin position="1"/>
        <end position="128"/>
    </location>
</feature>
<protein>
    <submittedName>
        <fullName evidence="2">Uncharacterized protein</fullName>
    </submittedName>
</protein>